<reference evidence="3" key="1">
    <citation type="journal article" date="2019" name="Int. J. Syst. Evol. Microbiol.">
        <title>The Global Catalogue of Microorganisms (GCM) 10K type strain sequencing project: providing services to taxonomists for standard genome sequencing and annotation.</title>
        <authorList>
            <consortium name="The Broad Institute Genomics Platform"/>
            <consortium name="The Broad Institute Genome Sequencing Center for Infectious Disease"/>
            <person name="Wu L."/>
            <person name="Ma J."/>
        </authorList>
    </citation>
    <scope>NUCLEOTIDE SEQUENCE [LARGE SCALE GENOMIC DNA]</scope>
    <source>
        <strain evidence="3">CGMCC 1.15422</strain>
    </source>
</reference>
<evidence type="ECO:0000313" key="2">
    <source>
        <dbReference type="EMBL" id="GGG23058.1"/>
    </source>
</evidence>
<keyword evidence="3" id="KW-1185">Reference proteome</keyword>
<dbReference type="Proteomes" id="UP000605733">
    <property type="component" value="Unassembled WGS sequence"/>
</dbReference>
<keyword evidence="1" id="KW-0812">Transmembrane</keyword>
<evidence type="ECO:0000256" key="1">
    <source>
        <dbReference type="SAM" id="Phobius"/>
    </source>
</evidence>
<gene>
    <name evidence="2" type="ORF">GCM10011532_02710</name>
</gene>
<accession>A0ABQ1WD54</accession>
<keyword evidence="1" id="KW-1133">Transmembrane helix</keyword>
<proteinExistence type="predicted"/>
<protein>
    <submittedName>
        <fullName evidence="2">Uncharacterized protein</fullName>
    </submittedName>
</protein>
<dbReference type="RefSeq" id="WP_011710477.1">
    <property type="nucleotide sequence ID" value="NZ_BMIX01000001.1"/>
</dbReference>
<organism evidence="2 3">
    <name type="scientific">Christiangramia forsetii</name>
    <dbReference type="NCBI Taxonomy" id="411153"/>
    <lineage>
        <taxon>Bacteria</taxon>
        <taxon>Pseudomonadati</taxon>
        <taxon>Bacteroidota</taxon>
        <taxon>Flavobacteriia</taxon>
        <taxon>Flavobacteriales</taxon>
        <taxon>Flavobacteriaceae</taxon>
        <taxon>Christiangramia</taxon>
    </lineage>
</organism>
<comment type="caution">
    <text evidence="2">The sequence shown here is derived from an EMBL/GenBank/DDBJ whole genome shotgun (WGS) entry which is preliminary data.</text>
</comment>
<dbReference type="EMBL" id="BMIX01000001">
    <property type="protein sequence ID" value="GGG23058.1"/>
    <property type="molecule type" value="Genomic_DNA"/>
</dbReference>
<keyword evidence="1" id="KW-0472">Membrane</keyword>
<evidence type="ECO:0000313" key="3">
    <source>
        <dbReference type="Proteomes" id="UP000605733"/>
    </source>
</evidence>
<name>A0ABQ1WD54_9FLAO</name>
<sequence>MTHQIIIAAFKKAEAETERNSTNANAEFLSDYIFEKFKYSISTKSLTRYYKGESSPNQKVKDYLAQYLGYESYDSYIKWNSTSSQINELEEKKKSHLFSNKKLMVALSFLMVVATSSYLGYIGGKEECMIWSNDHYIKTECSGSSEERKFIPHIYRNLKEVEVSEATTFFKNGEVRIWYYKSNGGLEYFSSPGKHPVSGKTLKPITKYMIDKYVRN</sequence>
<feature type="transmembrane region" description="Helical" evidence="1">
    <location>
        <begin position="103"/>
        <end position="123"/>
    </location>
</feature>